<evidence type="ECO:0000259" key="4">
    <source>
        <dbReference type="Pfam" id="PF00135"/>
    </source>
</evidence>
<proteinExistence type="inferred from homology"/>
<evidence type="ECO:0000256" key="2">
    <source>
        <dbReference type="ARBA" id="ARBA00022801"/>
    </source>
</evidence>
<dbReference type="Gene3D" id="3.40.50.1820">
    <property type="entry name" value="alpha/beta hydrolase"/>
    <property type="match status" value="1"/>
</dbReference>
<dbReference type="GeneID" id="37259856"/>
<accession>A0A2L2U019</accession>
<dbReference type="RefSeq" id="XP_025591855.1">
    <property type="nucleotide sequence ID" value="XM_025736946.2"/>
</dbReference>
<dbReference type="Proteomes" id="UP000245910">
    <property type="component" value="Chromosome III"/>
</dbReference>
<dbReference type="InterPro" id="IPR019826">
    <property type="entry name" value="Carboxylesterase_B_AS"/>
</dbReference>
<dbReference type="EC" id="3.1.1.-" evidence="3"/>
<comment type="similarity">
    <text evidence="1 3">Belongs to the type-B carboxylesterase/lipase family.</text>
</comment>
<keyword evidence="3" id="KW-0732">Signal</keyword>
<dbReference type="SUPFAM" id="SSF53474">
    <property type="entry name" value="alpha/beta-Hydrolases"/>
    <property type="match status" value="1"/>
</dbReference>
<reference evidence="6" key="1">
    <citation type="submission" date="2014-10" db="EMBL/GenBank/DDBJ databases">
        <authorList>
            <person name="King R."/>
        </authorList>
    </citation>
    <scope>NUCLEOTIDE SEQUENCE [LARGE SCALE GENOMIC DNA]</scope>
    <source>
        <strain evidence="6">A3/5</strain>
    </source>
</reference>
<feature type="chain" id="PRO_5014492671" description="Carboxylic ester hydrolase" evidence="3">
    <location>
        <begin position="17"/>
        <end position="596"/>
    </location>
</feature>
<keyword evidence="6" id="KW-1185">Reference proteome</keyword>
<name>A0A2L2U019_9HYPO</name>
<organism evidence="5 6">
    <name type="scientific">Fusarium venenatum</name>
    <dbReference type="NCBI Taxonomy" id="56646"/>
    <lineage>
        <taxon>Eukaryota</taxon>
        <taxon>Fungi</taxon>
        <taxon>Dikarya</taxon>
        <taxon>Ascomycota</taxon>
        <taxon>Pezizomycotina</taxon>
        <taxon>Sordariomycetes</taxon>
        <taxon>Hypocreomycetidae</taxon>
        <taxon>Hypocreales</taxon>
        <taxon>Nectriaceae</taxon>
        <taxon>Fusarium</taxon>
    </lineage>
</organism>
<evidence type="ECO:0000256" key="1">
    <source>
        <dbReference type="ARBA" id="ARBA00005964"/>
    </source>
</evidence>
<dbReference type="STRING" id="56646.A0A2L2U019"/>
<dbReference type="PROSITE" id="PS00122">
    <property type="entry name" value="CARBOXYLESTERASE_B_1"/>
    <property type="match status" value="1"/>
</dbReference>
<dbReference type="InterPro" id="IPR029058">
    <property type="entry name" value="AB_hydrolase_fold"/>
</dbReference>
<dbReference type="InterPro" id="IPR002018">
    <property type="entry name" value="CarbesteraseB"/>
</dbReference>
<feature type="domain" description="Carboxylesterase type B" evidence="4">
    <location>
        <begin position="35"/>
        <end position="553"/>
    </location>
</feature>
<dbReference type="EMBL" id="LN649231">
    <property type="protein sequence ID" value="CEI68140.1"/>
    <property type="molecule type" value="Genomic_DNA"/>
</dbReference>
<dbReference type="KEGG" id="fvn:FVRRES_08217"/>
<evidence type="ECO:0000313" key="5">
    <source>
        <dbReference type="EMBL" id="CEI68140.1"/>
    </source>
</evidence>
<dbReference type="Pfam" id="PF00135">
    <property type="entry name" value="COesterase"/>
    <property type="match status" value="1"/>
</dbReference>
<evidence type="ECO:0000313" key="6">
    <source>
        <dbReference type="Proteomes" id="UP000245910"/>
    </source>
</evidence>
<keyword evidence="2 3" id="KW-0378">Hydrolase</keyword>
<feature type="signal peptide" evidence="3">
    <location>
        <begin position="1"/>
        <end position="16"/>
    </location>
</feature>
<sequence length="596" mass="64734">MFNFARFIAWLPLVLAVGAKSPSTSSTFSPGPRDPPTVTIKNGTLSGIFNNHYNQELFLGIPYAAPPVNDLRLRKPQPAQPWAGIRKSESHGARCLRNDIGLAVFSQNFTGAVSEDCLHINVVRPATQRSPLPVLVWIHGGAFQDGSASDGRTNGTFLVQTSVEMGTPIIFVSFNYRLGAFGLLGGSEIEAAGLSNIALYDQRQALHWIQENIGYFGGDASQVTIMGESAGGMSVGFHLLAFGGRNDGLFHAAIAQSGGPYTAPVLSCDISKRQADFNIVLKKTGCLDSKDSLNCLRAAPSELLRQASSHLTPSFVIDGEMITAPSEELLNSGHFAKVPLLIGSTRNEGTSLLQQMLGMTGAFDTEEHLRSFIQTSWSRGPINATVAQHWAQLYAQEIETPSTAGPGTVKVNPGPEYGSYYGPATLWLGDLIFTAGRRFATQAWAREKVPSYSFLHDAIPANVNPDTLGAAHFSDVVYMFGNTEGFGWETNPFPAESKLMEKHVKLAELMSRMWISFATKRNPNFHNVADFHITWPTYTTKHPVNMVFETTQSHVQADDWRAEAIGLMSLIPDTCLAAVDKNHEVKLMSAGPLSSS</sequence>
<evidence type="ECO:0000256" key="3">
    <source>
        <dbReference type="RuleBase" id="RU361235"/>
    </source>
</evidence>
<dbReference type="InterPro" id="IPR050654">
    <property type="entry name" value="AChE-related_enzymes"/>
</dbReference>
<dbReference type="PANTHER" id="PTHR43918:SF4">
    <property type="entry name" value="CARBOXYLIC ESTER HYDROLASE"/>
    <property type="match status" value="1"/>
</dbReference>
<dbReference type="AlphaFoldDB" id="A0A2L2U019"/>
<protein>
    <recommendedName>
        <fullName evidence="3">Carboxylic ester hydrolase</fullName>
        <ecNumber evidence="3">3.1.1.-</ecNumber>
    </recommendedName>
</protein>
<dbReference type="OrthoDB" id="408631at2759"/>
<dbReference type="PANTHER" id="PTHR43918">
    <property type="entry name" value="ACETYLCHOLINESTERASE"/>
    <property type="match status" value="1"/>
</dbReference>
<dbReference type="GO" id="GO:0052689">
    <property type="term" value="F:carboxylic ester hydrolase activity"/>
    <property type="evidence" value="ECO:0007669"/>
    <property type="project" value="TreeGrafter"/>
</dbReference>